<sequence>RVAETFTITVNPSPVVTFSPTNQTICSGETSALVNLSSTTPGATFSWTATQPTGITGVITSGTNTIPAQNLVNSTNAPIDVNYTAVAATTGGNTCAGSTYNYTITVNPKPSITESFTEAICSGESFSINPSNSTLNSIPTGTTYSWSAPIVTGGITGGTSATNQTSISGTLVNPTNIVQTATYTVTPRANGCAGNTFTVVISVNPKPVIANVTHPAICSENAFTVTPTNGSGNIVPIGTTYTWTVNNNTNITGASDSNVAGISTISQTLTNSSNTAQTIVYTVTPTSGDTGNCVGDTFTITVVVNPKPFIQNSTQTICSGTAFDATPTNGSGNIVPNTTTYTWTTPVSTPAGAITGGSAQTTGVNTISQTLTNTTTEVATIEYTVTPMAGACAGIPFIITITVNPTPTTLNLTNQTYCNGVSTTEIAFTNVVAGTTYTWTNSNTAIGLAASGTGNIPVFTPTNNGTAPIIATISVIATANGCSRVAETFTITVNPSPVVTFSPTNQTICSGETSALVNLSSTTPGATFSWTATQPTGITGVITSGTNTIPAQNLVNTTNAPIDVNYTAVAATTGGNTCAGSTYNYTITVNPKPSITENFAEAICSGESFSITPSNSTLNSIPTGTTYS</sequence>
<dbReference type="EMBL" id="JAMLJN010000019">
    <property type="protein sequence ID" value="MCL9771224.1"/>
    <property type="molecule type" value="Genomic_DNA"/>
</dbReference>
<feature type="domain" description="PKD-like" evidence="1">
    <location>
        <begin position="315"/>
        <end position="407"/>
    </location>
</feature>
<evidence type="ECO:0000313" key="3">
    <source>
        <dbReference type="Proteomes" id="UP001203342"/>
    </source>
</evidence>
<feature type="domain" description="PKD-like" evidence="1">
    <location>
        <begin position="506"/>
        <end position="593"/>
    </location>
</feature>
<evidence type="ECO:0000313" key="2">
    <source>
        <dbReference type="EMBL" id="MCL9771224.1"/>
    </source>
</evidence>
<feature type="non-terminal residue" evidence="2">
    <location>
        <position position="628"/>
    </location>
</feature>
<proteinExistence type="predicted"/>
<dbReference type="Pfam" id="PF19406">
    <property type="entry name" value="PKD_5"/>
    <property type="match status" value="5"/>
</dbReference>
<protein>
    <recommendedName>
        <fullName evidence="1">PKD-like domain-containing protein</fullName>
    </recommendedName>
</protein>
<organism evidence="2 3">
    <name type="scientific">Flavobacterium fragile</name>
    <dbReference type="NCBI Taxonomy" id="2949085"/>
    <lineage>
        <taxon>Bacteria</taxon>
        <taxon>Pseudomonadati</taxon>
        <taxon>Bacteroidota</taxon>
        <taxon>Flavobacteriia</taxon>
        <taxon>Flavobacteriales</taxon>
        <taxon>Flavobacteriaceae</taxon>
        <taxon>Flavobacterium</taxon>
    </lineage>
</organism>
<dbReference type="InterPro" id="IPR045828">
    <property type="entry name" value="PKD_Bacteroidetes"/>
</dbReference>
<name>A0ABT0TJR6_9FLAO</name>
<keyword evidence="3" id="KW-1185">Reference proteome</keyword>
<evidence type="ECO:0000259" key="1">
    <source>
        <dbReference type="Pfam" id="PF19406"/>
    </source>
</evidence>
<feature type="domain" description="PKD-like" evidence="1">
    <location>
        <begin position="118"/>
        <end position="207"/>
    </location>
</feature>
<dbReference type="Proteomes" id="UP001203342">
    <property type="component" value="Unassembled WGS sequence"/>
</dbReference>
<feature type="domain" description="PKD-like" evidence="1">
    <location>
        <begin position="23"/>
        <end position="110"/>
    </location>
</feature>
<gene>
    <name evidence="2" type="ORF">NAT47_12470</name>
</gene>
<dbReference type="RefSeq" id="WP_317236606.1">
    <property type="nucleotide sequence ID" value="NZ_JAMLJN010000019.1"/>
</dbReference>
<feature type="non-terminal residue" evidence="2">
    <location>
        <position position="1"/>
    </location>
</feature>
<accession>A0ABT0TJR6</accession>
<reference evidence="2 3" key="1">
    <citation type="submission" date="2022-05" db="EMBL/GenBank/DDBJ databases">
        <title>Flavobacterium sp., isolated from activated sludge.</title>
        <authorList>
            <person name="Ran Q."/>
        </authorList>
    </citation>
    <scope>NUCLEOTIDE SEQUENCE [LARGE SCALE GENOMIC DNA]</scope>
    <source>
        <strain evidence="2 3">HXWNR69</strain>
    </source>
</reference>
<comment type="caution">
    <text evidence="2">The sequence shown here is derived from an EMBL/GenBank/DDBJ whole genome shotgun (WGS) entry which is preliminary data.</text>
</comment>
<feature type="domain" description="PKD-like" evidence="1">
    <location>
        <begin position="216"/>
        <end position="308"/>
    </location>
</feature>